<dbReference type="PIRSF" id="PIRSF026649">
    <property type="entry name" value="MsbB"/>
    <property type="match status" value="1"/>
</dbReference>
<protein>
    <submittedName>
        <fullName evidence="7">Lysophospholipid acyltransferase family protein</fullName>
    </submittedName>
</protein>
<dbReference type="GO" id="GO:0005886">
    <property type="term" value="C:plasma membrane"/>
    <property type="evidence" value="ECO:0007669"/>
    <property type="project" value="UniProtKB-SubCell"/>
</dbReference>
<sequence length="308" mass="34997">MLREIRWHLETFLFLSISFAVARLPLGLSRSVGRSMGRLMFRLLKRRREVAIGNIADSLPFLEKQAGWAKRSPEDLARQCFEHLGLSLMEDCRIYHGRGQALIDAVEVNGNEHWQKALERGKGVAFVTGHCGNWELLALSFGARYHNLSVVARRQDNPHLNGVLERIRSGYGNSVIYREGALRAMFSSFKKNGIVGLLIDQAVAPEDGVLVNFLGRPAWTTNFLAQLARKVEVPLIPAFIHRDGERQVITFHPEIILPELADGVRDTQILTNCIERYVIEHPADWYWIHKRWKRVPQQGAPGVAEHAE</sequence>
<dbReference type="InterPro" id="IPR004960">
    <property type="entry name" value="LipA_acyltrans"/>
</dbReference>
<evidence type="ECO:0000256" key="6">
    <source>
        <dbReference type="ARBA" id="ARBA00023315"/>
    </source>
</evidence>
<dbReference type="Proteomes" id="UP000636888">
    <property type="component" value="Unassembled WGS sequence"/>
</dbReference>
<evidence type="ECO:0000256" key="4">
    <source>
        <dbReference type="ARBA" id="ARBA00022679"/>
    </source>
</evidence>
<dbReference type="EMBL" id="JAEMHM010000011">
    <property type="protein sequence ID" value="MBJ6725957.1"/>
    <property type="molecule type" value="Genomic_DNA"/>
</dbReference>
<dbReference type="AlphaFoldDB" id="A0A8J7J099"/>
<proteinExistence type="predicted"/>
<organism evidence="7 8">
    <name type="scientific">Geomesophilobacter sediminis</name>
    <dbReference type="NCBI Taxonomy" id="2798584"/>
    <lineage>
        <taxon>Bacteria</taxon>
        <taxon>Pseudomonadati</taxon>
        <taxon>Thermodesulfobacteriota</taxon>
        <taxon>Desulfuromonadia</taxon>
        <taxon>Geobacterales</taxon>
        <taxon>Geobacteraceae</taxon>
        <taxon>Geomesophilobacter</taxon>
    </lineage>
</organism>
<evidence type="ECO:0000313" key="7">
    <source>
        <dbReference type="EMBL" id="MBJ6725957.1"/>
    </source>
</evidence>
<name>A0A8J7J099_9BACT</name>
<comment type="caution">
    <text evidence="7">The sequence shown here is derived from an EMBL/GenBank/DDBJ whole genome shotgun (WGS) entry which is preliminary data.</text>
</comment>
<evidence type="ECO:0000256" key="3">
    <source>
        <dbReference type="ARBA" id="ARBA00022519"/>
    </source>
</evidence>
<evidence type="ECO:0000256" key="2">
    <source>
        <dbReference type="ARBA" id="ARBA00022475"/>
    </source>
</evidence>
<keyword evidence="8" id="KW-1185">Reference proteome</keyword>
<evidence type="ECO:0000313" key="8">
    <source>
        <dbReference type="Proteomes" id="UP000636888"/>
    </source>
</evidence>
<dbReference type="RefSeq" id="WP_199384847.1">
    <property type="nucleotide sequence ID" value="NZ_JAEMHM010000011.1"/>
</dbReference>
<dbReference type="CDD" id="cd07984">
    <property type="entry name" value="LPLAT_LABLAT-like"/>
    <property type="match status" value="1"/>
</dbReference>
<keyword evidence="2" id="KW-1003">Cell membrane</keyword>
<reference evidence="7" key="1">
    <citation type="submission" date="2020-12" db="EMBL/GenBank/DDBJ databases">
        <title>Geomonas sp. Red875, isolated from river sediment.</title>
        <authorList>
            <person name="Xu Z."/>
            <person name="Zhang Z."/>
            <person name="Masuda Y."/>
            <person name="Itoh H."/>
            <person name="Senoo K."/>
        </authorList>
    </citation>
    <scope>NUCLEOTIDE SEQUENCE</scope>
    <source>
        <strain evidence="7">Red875</strain>
    </source>
</reference>
<dbReference type="GO" id="GO:0009247">
    <property type="term" value="P:glycolipid biosynthetic process"/>
    <property type="evidence" value="ECO:0007669"/>
    <property type="project" value="UniProtKB-ARBA"/>
</dbReference>
<evidence type="ECO:0000256" key="5">
    <source>
        <dbReference type="ARBA" id="ARBA00023136"/>
    </source>
</evidence>
<keyword evidence="3" id="KW-0997">Cell inner membrane</keyword>
<dbReference type="Pfam" id="PF03279">
    <property type="entry name" value="Lip_A_acyltrans"/>
    <property type="match status" value="1"/>
</dbReference>
<evidence type="ECO:0000256" key="1">
    <source>
        <dbReference type="ARBA" id="ARBA00004533"/>
    </source>
</evidence>
<keyword evidence="6 7" id="KW-0012">Acyltransferase</keyword>
<accession>A0A8J7J099</accession>
<dbReference type="PANTHER" id="PTHR30606:SF9">
    <property type="entry name" value="LIPID A BIOSYNTHESIS LAUROYLTRANSFERASE"/>
    <property type="match status" value="1"/>
</dbReference>
<keyword evidence="4" id="KW-0808">Transferase</keyword>
<dbReference type="PANTHER" id="PTHR30606">
    <property type="entry name" value="LIPID A BIOSYNTHESIS LAUROYL ACYLTRANSFERASE"/>
    <property type="match status" value="1"/>
</dbReference>
<dbReference type="GO" id="GO:0016746">
    <property type="term" value="F:acyltransferase activity"/>
    <property type="evidence" value="ECO:0007669"/>
    <property type="project" value="UniProtKB-KW"/>
</dbReference>
<gene>
    <name evidence="7" type="ORF">JFN93_14665</name>
</gene>
<keyword evidence="5" id="KW-0472">Membrane</keyword>
<comment type="subcellular location">
    <subcellularLocation>
        <location evidence="1">Cell inner membrane</location>
    </subcellularLocation>
</comment>